<dbReference type="GO" id="GO:0016757">
    <property type="term" value="F:glycosyltransferase activity"/>
    <property type="evidence" value="ECO:0007669"/>
    <property type="project" value="UniProtKB-KW"/>
</dbReference>
<proteinExistence type="inferred from homology"/>
<dbReference type="PANTHER" id="PTHR43685">
    <property type="entry name" value="GLYCOSYLTRANSFERASE"/>
    <property type="match status" value="1"/>
</dbReference>
<organism evidence="5 6">
    <name type="scientific">Photorhabdus namnaonensis</name>
    <dbReference type="NCBI Taxonomy" id="1851568"/>
    <lineage>
        <taxon>Bacteria</taxon>
        <taxon>Pseudomonadati</taxon>
        <taxon>Pseudomonadota</taxon>
        <taxon>Gammaproteobacteria</taxon>
        <taxon>Enterobacterales</taxon>
        <taxon>Morganellaceae</taxon>
        <taxon>Photorhabdus</taxon>
    </lineage>
</organism>
<evidence type="ECO:0000313" key="5">
    <source>
        <dbReference type="EMBL" id="OCA56604.1"/>
    </source>
</evidence>
<dbReference type="EMBL" id="LOIC01000009">
    <property type="protein sequence ID" value="OCA56604.1"/>
    <property type="molecule type" value="Genomic_DNA"/>
</dbReference>
<dbReference type="InterPro" id="IPR029044">
    <property type="entry name" value="Nucleotide-diphossugar_trans"/>
</dbReference>
<dbReference type="Pfam" id="PF00535">
    <property type="entry name" value="Glycos_transf_2"/>
    <property type="match status" value="1"/>
</dbReference>
<comment type="caution">
    <text evidence="5">The sequence shown here is derived from an EMBL/GenBank/DDBJ whole genome shotgun (WGS) entry which is preliminary data.</text>
</comment>
<gene>
    <name evidence="5" type="primary">wbbD</name>
    <name evidence="5" type="ORF">Phpb_00335</name>
</gene>
<dbReference type="InterPro" id="IPR050834">
    <property type="entry name" value="Glycosyltransf_2"/>
</dbReference>
<dbReference type="EC" id="2.4.1.303" evidence="5"/>
<protein>
    <submittedName>
        <fullName evidence="5">UDP-Gal:alpha-D-GlcNAc-diphosphoundecaprenol beta-1,3-galactosyltransferase</fullName>
        <ecNumber evidence="5">2.4.1.303</ecNumber>
    </submittedName>
</protein>
<evidence type="ECO:0000256" key="3">
    <source>
        <dbReference type="ARBA" id="ARBA00022679"/>
    </source>
</evidence>
<accession>A0A1B8YN67</accession>
<dbReference type="Gene3D" id="3.90.550.10">
    <property type="entry name" value="Spore Coat Polysaccharide Biosynthesis Protein SpsA, Chain A"/>
    <property type="match status" value="1"/>
</dbReference>
<dbReference type="AlphaFoldDB" id="A0A1B8YN67"/>
<sequence>MRYIAVISCTYLGDSPIFLDEMLSSVFKAKLPNEVELNFYLHVDGILTEEHEEIISKYNIYKRIDSSYSIGLAHGLNKLISILENEDYIFRMDADDICSEDRFVKQISFMDTHSTVDISGGSIEEFVGDTLNIVTKRVYPSSRLEDYLLKGSPLAHVTVCFRKGFFEQFGFYPTEFPLNEDIAYWFRSFSQGAFGTNISDVLVRVRMDGSYKRRSFKKSISEFKVYLLISRWKRKFPFFPTARFLFRLLPPPIIEKIYNSKLRTTFLND</sequence>
<dbReference type="PANTHER" id="PTHR43685:SF5">
    <property type="entry name" value="GLYCOSYLTRANSFERASE EPSE-RELATED"/>
    <property type="match status" value="1"/>
</dbReference>
<evidence type="ECO:0000313" key="6">
    <source>
        <dbReference type="Proteomes" id="UP000092665"/>
    </source>
</evidence>
<name>A0A1B8YN67_9GAMM</name>
<feature type="domain" description="Glycosyltransferase 2-like" evidence="4">
    <location>
        <begin position="19"/>
        <end position="152"/>
    </location>
</feature>
<reference evidence="6" key="1">
    <citation type="submission" date="2015-11" db="EMBL/GenBank/DDBJ databases">
        <authorList>
            <person name="Tobias N.J."/>
            <person name="Mishra B."/>
            <person name="Gupta D.K."/>
            <person name="Thines M."/>
            <person name="Stinear T.P."/>
            <person name="Bode H.B."/>
        </authorList>
    </citation>
    <scope>NUCLEOTIDE SEQUENCE [LARGE SCALE GENOMIC DNA]</scope>
    <source>
        <strain evidence="6">PB45.5</strain>
    </source>
</reference>
<keyword evidence="2 5" id="KW-0328">Glycosyltransferase</keyword>
<evidence type="ECO:0000256" key="2">
    <source>
        <dbReference type="ARBA" id="ARBA00022676"/>
    </source>
</evidence>
<dbReference type="RefSeq" id="WP_065388883.1">
    <property type="nucleotide sequence ID" value="NZ_CAWMQN010000009.1"/>
</dbReference>
<dbReference type="Proteomes" id="UP000092665">
    <property type="component" value="Unassembled WGS sequence"/>
</dbReference>
<keyword evidence="6" id="KW-1185">Reference proteome</keyword>
<evidence type="ECO:0000259" key="4">
    <source>
        <dbReference type="Pfam" id="PF00535"/>
    </source>
</evidence>
<comment type="similarity">
    <text evidence="1">Belongs to the glycosyltransferase 2 family.</text>
</comment>
<dbReference type="InterPro" id="IPR001173">
    <property type="entry name" value="Glyco_trans_2-like"/>
</dbReference>
<evidence type="ECO:0000256" key="1">
    <source>
        <dbReference type="ARBA" id="ARBA00006739"/>
    </source>
</evidence>
<dbReference type="SUPFAM" id="SSF53448">
    <property type="entry name" value="Nucleotide-diphospho-sugar transferases"/>
    <property type="match status" value="1"/>
</dbReference>
<keyword evidence="3 5" id="KW-0808">Transferase</keyword>